<dbReference type="PRINTS" id="PR00081">
    <property type="entry name" value="GDHRDH"/>
</dbReference>
<dbReference type="OrthoDB" id="191139at2759"/>
<dbReference type="GO" id="GO:0016491">
    <property type="term" value="F:oxidoreductase activity"/>
    <property type="evidence" value="ECO:0007669"/>
    <property type="project" value="UniProtKB-KW"/>
</dbReference>
<evidence type="ECO:0000313" key="3">
    <source>
        <dbReference type="Proteomes" id="UP000310158"/>
    </source>
</evidence>
<evidence type="ECO:0000313" key="2">
    <source>
        <dbReference type="EMBL" id="THH03427.1"/>
    </source>
</evidence>
<dbReference type="Pfam" id="PF00106">
    <property type="entry name" value="adh_short"/>
    <property type="match status" value="1"/>
</dbReference>
<dbReference type="Gene3D" id="3.40.50.720">
    <property type="entry name" value="NAD(P)-binding Rossmann-like Domain"/>
    <property type="match status" value="1"/>
</dbReference>
<sequence length="360" mass="39932">MHESQCLTYIHLHILKGVDARTTQDWPALFFFPLNTDLRPTDATIDTLASWAKLRASSRKSFPPPSHFSTDDIPDLTGRIALVTGGNAGIGKETVRALLEHNATVYLAARSRDKAEAAIAELKESTGKEARFIRCDLASLKSVRDAAAQFLTKESELHILFNNGGVLNPPMDQLTVEGLDLQWGVNCVGPFLLTTLFLSALLYGAKSSPDGKSRVVNTSSIAAYGDVIHWDSFKPGKARDRMGALRLYMQSKHADVVFARELGRRYGESIVSTAVNPGNIRTTLYRHYPSVLERILFLSMYSPQKGALTQLWAGTSPETVDFNGKFLIPFARVGECRAEADDPEIGKRLWEYFEDVTQEH</sequence>
<dbReference type="PANTHER" id="PTHR43157">
    <property type="entry name" value="PHOSPHATIDYLINOSITOL-GLYCAN BIOSYNTHESIS CLASS F PROTEIN-RELATED"/>
    <property type="match status" value="1"/>
</dbReference>
<dbReference type="PANTHER" id="PTHR43157:SF31">
    <property type="entry name" value="PHOSPHATIDYLINOSITOL-GLYCAN BIOSYNTHESIS CLASS F PROTEIN"/>
    <property type="match status" value="1"/>
</dbReference>
<dbReference type="AlphaFoldDB" id="A0A4S4KXP5"/>
<comment type="caution">
    <text evidence="2">The sequence shown here is derived from an EMBL/GenBank/DDBJ whole genome shotgun (WGS) entry which is preliminary data.</text>
</comment>
<dbReference type="Proteomes" id="UP000310158">
    <property type="component" value="Unassembled WGS sequence"/>
</dbReference>
<dbReference type="EMBL" id="SGPL01001350">
    <property type="protein sequence ID" value="THH03427.1"/>
    <property type="molecule type" value="Genomic_DNA"/>
</dbReference>
<protein>
    <recommendedName>
        <fullName evidence="4">NAD(P)-binding protein</fullName>
    </recommendedName>
</protein>
<name>A0A4S4KXP5_9AGAM</name>
<reference evidence="2 3" key="1">
    <citation type="submission" date="2019-02" db="EMBL/GenBank/DDBJ databases">
        <title>Genome sequencing of the rare red list fungi Bondarzewia mesenterica.</title>
        <authorList>
            <person name="Buettner E."/>
            <person name="Kellner H."/>
        </authorList>
    </citation>
    <scope>NUCLEOTIDE SEQUENCE [LARGE SCALE GENOMIC DNA]</scope>
    <source>
        <strain evidence="2 3">DSM 108281</strain>
    </source>
</reference>
<evidence type="ECO:0008006" key="4">
    <source>
        <dbReference type="Google" id="ProtNLM"/>
    </source>
</evidence>
<dbReference type="InterPro" id="IPR002347">
    <property type="entry name" value="SDR_fam"/>
</dbReference>
<dbReference type="InterPro" id="IPR036291">
    <property type="entry name" value="NAD(P)-bd_dom_sf"/>
</dbReference>
<gene>
    <name evidence="2" type="ORF">EW146_g10446</name>
</gene>
<accession>A0A4S4KXP5</accession>
<keyword evidence="1" id="KW-0560">Oxidoreductase</keyword>
<organism evidence="2 3">
    <name type="scientific">Bondarzewia mesenterica</name>
    <dbReference type="NCBI Taxonomy" id="1095465"/>
    <lineage>
        <taxon>Eukaryota</taxon>
        <taxon>Fungi</taxon>
        <taxon>Dikarya</taxon>
        <taxon>Basidiomycota</taxon>
        <taxon>Agaricomycotina</taxon>
        <taxon>Agaricomycetes</taxon>
        <taxon>Russulales</taxon>
        <taxon>Bondarzewiaceae</taxon>
        <taxon>Bondarzewia</taxon>
    </lineage>
</organism>
<dbReference type="SUPFAM" id="SSF51735">
    <property type="entry name" value="NAD(P)-binding Rossmann-fold domains"/>
    <property type="match status" value="1"/>
</dbReference>
<evidence type="ECO:0000256" key="1">
    <source>
        <dbReference type="ARBA" id="ARBA00023002"/>
    </source>
</evidence>
<proteinExistence type="predicted"/>
<keyword evidence="3" id="KW-1185">Reference proteome</keyword>